<dbReference type="Pfam" id="PF00437">
    <property type="entry name" value="T2SSE"/>
    <property type="match status" value="1"/>
</dbReference>
<dbReference type="SUPFAM" id="SSF160246">
    <property type="entry name" value="EspE N-terminal domain-like"/>
    <property type="match status" value="2"/>
</dbReference>
<feature type="region of interest" description="Disordered" evidence="4">
    <location>
        <begin position="382"/>
        <end position="418"/>
    </location>
</feature>
<dbReference type="Gene3D" id="3.30.450.90">
    <property type="match status" value="1"/>
</dbReference>
<sequence>MPDDAADPLVNTQRSSGPAALRWPTPPYVGYAADDGADGPKPCEVEGANRQTRSCLLIAVDWERRVIQVQVPPSRAVVPLRFDMFRRLVLAEPLAPTNTLLAGEANRQLEELVDYRPRLPYRLSWRDGSIHEGTTIGHAETDAGLFLFEPIDDQDRVRRIFIPREAYEAFHIGEVIGQVLIAQQAITPDAVERAAREQDALRQRKLGDFLLIEEIVTPEQLLQALEEQQRMPLVRIGEALTALGFITEAQLQEALEKQKRERNTPLGELLVRTGQLSREQLRIALARKMGYPVVDLTQFPVDADALRRVPLATARKLRIVPLLWQTGTLIIAAEDPSRRATIDELEFALQCKVVPALSSQSLDSHTITDLYARFGLDAGTPPVADADASVPTSPEQLLESLEQGTDDETETAPPVEQSDNSLVRLINTIIIDAHQQGASDIHIETYPGKRKVRIRLRKDGRLRPYMELPHTYRAALVARIKIMCELDISERRKPQDGKIEFAKFSPQHRIELRVATIPTHGGAEDIVLRILASAKPLPVEALGMAPENQTRLLKAVQRPHGMVLCVGPTGSGKTTTLHSLLQHLNTPDRKIWTAEDPVEITNPDLRQIQVNPRIGWTFSAALRALLRADPDVIMVGEIRDAETAQMAVEASLTGHLVLSTLHTNSAAETVTRLLDMGMDPFNFADSLAAVLAQRLVRQLCQHCRVQEPLDAATLDELMADYAHALPEDMRPSPNALRDEWLARYGQGQMGLGHARARGCPQCDHTGYKGRIGIHELLVVDAPLRRLIQTKAAPEALVRSAMSTGYFRTLRQDGILKVLQGLTTVDEIRASTAH</sequence>
<dbReference type="EMBL" id="VJOM01000003">
    <property type="protein sequence ID" value="TSE33490.1"/>
    <property type="molecule type" value="Genomic_DNA"/>
</dbReference>
<dbReference type="STRING" id="307486.GCA_000807215_00440"/>
<dbReference type="GO" id="GO:0005524">
    <property type="term" value="F:ATP binding"/>
    <property type="evidence" value="ECO:0007669"/>
    <property type="project" value="UniProtKB-KW"/>
</dbReference>
<dbReference type="PANTHER" id="PTHR30258:SF1">
    <property type="entry name" value="PROTEIN TRANSPORT PROTEIN HOFB HOMOLOG"/>
    <property type="match status" value="1"/>
</dbReference>
<dbReference type="GO" id="GO:0005886">
    <property type="term" value="C:plasma membrane"/>
    <property type="evidence" value="ECO:0007669"/>
    <property type="project" value="TreeGrafter"/>
</dbReference>
<dbReference type="PROSITE" id="PS00662">
    <property type="entry name" value="T2SP_E"/>
    <property type="match status" value="1"/>
</dbReference>
<evidence type="ECO:0000256" key="2">
    <source>
        <dbReference type="ARBA" id="ARBA00022741"/>
    </source>
</evidence>
<evidence type="ECO:0000256" key="3">
    <source>
        <dbReference type="ARBA" id="ARBA00022840"/>
    </source>
</evidence>
<evidence type="ECO:0000313" key="7">
    <source>
        <dbReference type="Proteomes" id="UP000317763"/>
    </source>
</evidence>
<feature type="domain" description="Bacterial type II secretion system protein E" evidence="5">
    <location>
        <begin position="626"/>
        <end position="640"/>
    </location>
</feature>
<dbReference type="InterPro" id="IPR037257">
    <property type="entry name" value="T2SS_E_N_sf"/>
</dbReference>
<name>A0A554XCB9_9BURK</name>
<accession>A0A554XCB9</accession>
<dbReference type="Pfam" id="PF05157">
    <property type="entry name" value="MshEN"/>
    <property type="match status" value="1"/>
</dbReference>
<keyword evidence="2" id="KW-0547">Nucleotide-binding</keyword>
<dbReference type="Proteomes" id="UP000317763">
    <property type="component" value="Unassembled WGS sequence"/>
</dbReference>
<dbReference type="Gene3D" id="3.40.50.300">
    <property type="entry name" value="P-loop containing nucleotide triphosphate hydrolases"/>
    <property type="match status" value="1"/>
</dbReference>
<dbReference type="InterPro" id="IPR001482">
    <property type="entry name" value="T2SS/T4SS_dom"/>
</dbReference>
<dbReference type="SMART" id="SM00382">
    <property type="entry name" value="AAA"/>
    <property type="match status" value="1"/>
</dbReference>
<dbReference type="PANTHER" id="PTHR30258">
    <property type="entry name" value="TYPE II SECRETION SYSTEM PROTEIN GSPE-RELATED"/>
    <property type="match status" value="1"/>
</dbReference>
<dbReference type="InterPro" id="IPR027417">
    <property type="entry name" value="P-loop_NTPase"/>
</dbReference>
<dbReference type="RefSeq" id="WP_082007675.1">
    <property type="nucleotide sequence ID" value="NZ_CP083911.1"/>
</dbReference>
<proteinExistence type="inferred from homology"/>
<organism evidence="6 7">
    <name type="scientific">Tepidimonas taiwanensis</name>
    <dbReference type="NCBI Taxonomy" id="307486"/>
    <lineage>
        <taxon>Bacteria</taxon>
        <taxon>Pseudomonadati</taxon>
        <taxon>Pseudomonadota</taxon>
        <taxon>Betaproteobacteria</taxon>
        <taxon>Burkholderiales</taxon>
        <taxon>Tepidimonas</taxon>
    </lineage>
</organism>
<comment type="caution">
    <text evidence="6">The sequence shown here is derived from an EMBL/GenBank/DDBJ whole genome shotgun (WGS) entry which is preliminary data.</text>
</comment>
<protein>
    <submittedName>
        <fullName evidence="6">Type II secretion system protein E</fullName>
    </submittedName>
</protein>
<keyword evidence="7" id="KW-1185">Reference proteome</keyword>
<evidence type="ECO:0000256" key="4">
    <source>
        <dbReference type="SAM" id="MobiDB-lite"/>
    </source>
</evidence>
<dbReference type="AlphaFoldDB" id="A0A554XCB9"/>
<evidence type="ECO:0000313" key="6">
    <source>
        <dbReference type="EMBL" id="TSE33490.1"/>
    </source>
</evidence>
<comment type="similarity">
    <text evidence="1">Belongs to the GSP E family.</text>
</comment>
<dbReference type="CDD" id="cd01129">
    <property type="entry name" value="PulE-GspE-like"/>
    <property type="match status" value="1"/>
</dbReference>
<keyword evidence="3" id="KW-0067">ATP-binding</keyword>
<reference evidence="6 7" key="1">
    <citation type="submission" date="2019-07" db="EMBL/GenBank/DDBJ databases">
        <title>Tepidimonas taiwanensis I1-1 draft genome.</title>
        <authorList>
            <person name="Da Costa M.S."/>
            <person name="Froufe H.J.C."/>
            <person name="Egas C."/>
            <person name="Albuquerque L."/>
        </authorList>
    </citation>
    <scope>NUCLEOTIDE SEQUENCE [LARGE SCALE GENOMIC DNA]</scope>
    <source>
        <strain evidence="6 7">I1-1</strain>
    </source>
</reference>
<gene>
    <name evidence="6" type="primary">epsE_1</name>
    <name evidence="6" type="ORF">Ttaiw_00414</name>
</gene>
<dbReference type="InterPro" id="IPR007831">
    <property type="entry name" value="T2SS_GspE_N"/>
</dbReference>
<evidence type="ECO:0000259" key="5">
    <source>
        <dbReference type="PROSITE" id="PS00662"/>
    </source>
</evidence>
<evidence type="ECO:0000256" key="1">
    <source>
        <dbReference type="ARBA" id="ARBA00006611"/>
    </source>
</evidence>
<dbReference type="SUPFAM" id="SSF52540">
    <property type="entry name" value="P-loop containing nucleoside triphosphate hydrolases"/>
    <property type="match status" value="1"/>
</dbReference>
<dbReference type="GO" id="GO:0016887">
    <property type="term" value="F:ATP hydrolysis activity"/>
    <property type="evidence" value="ECO:0007669"/>
    <property type="project" value="TreeGrafter"/>
</dbReference>
<dbReference type="InterPro" id="IPR003593">
    <property type="entry name" value="AAA+_ATPase"/>
</dbReference>
<feature type="region of interest" description="Disordered" evidence="4">
    <location>
        <begin position="1"/>
        <end position="21"/>
    </location>
</feature>
<dbReference type="Gene3D" id="3.30.300.160">
    <property type="entry name" value="Type II secretion system, protein E, N-terminal domain"/>
    <property type="match status" value="1"/>
</dbReference>